<evidence type="ECO:0000256" key="2">
    <source>
        <dbReference type="ARBA" id="ARBA00022448"/>
    </source>
</evidence>
<name>A0A9X1MFM0_9MICC</name>
<feature type="transmembrane region" description="Helical" evidence="8">
    <location>
        <begin position="236"/>
        <end position="253"/>
    </location>
</feature>
<keyword evidence="4 8" id="KW-0812">Transmembrane</keyword>
<feature type="transmembrane region" description="Helical" evidence="8">
    <location>
        <begin position="412"/>
        <end position="434"/>
    </location>
</feature>
<evidence type="ECO:0000313" key="10">
    <source>
        <dbReference type="Proteomes" id="UP001139158"/>
    </source>
</evidence>
<feature type="transmembrane region" description="Helical" evidence="8">
    <location>
        <begin position="197"/>
        <end position="216"/>
    </location>
</feature>
<dbReference type="RefSeq" id="WP_227896826.1">
    <property type="nucleotide sequence ID" value="NZ_CP099466.1"/>
</dbReference>
<dbReference type="GO" id="GO:0005886">
    <property type="term" value="C:plasma membrane"/>
    <property type="evidence" value="ECO:0007669"/>
    <property type="project" value="UniProtKB-SubCell"/>
</dbReference>
<dbReference type="GO" id="GO:0008324">
    <property type="term" value="F:monoatomic cation transmembrane transporter activity"/>
    <property type="evidence" value="ECO:0007669"/>
    <property type="project" value="InterPro"/>
</dbReference>
<keyword evidence="3" id="KW-1003">Cell membrane</keyword>
<feature type="transmembrane region" description="Helical" evidence="8">
    <location>
        <begin position="304"/>
        <end position="332"/>
    </location>
</feature>
<dbReference type="Pfam" id="PF02386">
    <property type="entry name" value="TrkH"/>
    <property type="match status" value="1"/>
</dbReference>
<evidence type="ECO:0000256" key="7">
    <source>
        <dbReference type="ARBA" id="ARBA00023136"/>
    </source>
</evidence>
<evidence type="ECO:0000256" key="4">
    <source>
        <dbReference type="ARBA" id="ARBA00022692"/>
    </source>
</evidence>
<feature type="transmembrane region" description="Helical" evidence="8">
    <location>
        <begin position="53"/>
        <end position="74"/>
    </location>
</feature>
<dbReference type="InterPro" id="IPR003445">
    <property type="entry name" value="Cat_transpt"/>
</dbReference>
<proteinExistence type="predicted"/>
<evidence type="ECO:0000256" key="1">
    <source>
        <dbReference type="ARBA" id="ARBA00004651"/>
    </source>
</evidence>
<accession>A0A9X1MFM0</accession>
<reference evidence="9" key="1">
    <citation type="submission" date="2021-10" db="EMBL/GenBank/DDBJ databases">
        <title>Novel species in genus Arthrobacter.</title>
        <authorList>
            <person name="Liu Y."/>
        </authorList>
    </citation>
    <scope>NUCLEOTIDE SEQUENCE</scope>
    <source>
        <strain evidence="9">Zg-Y453</strain>
    </source>
</reference>
<feature type="transmembrane region" description="Helical" evidence="8">
    <location>
        <begin position="357"/>
        <end position="378"/>
    </location>
</feature>
<evidence type="ECO:0000256" key="5">
    <source>
        <dbReference type="ARBA" id="ARBA00022989"/>
    </source>
</evidence>
<feature type="transmembrane region" description="Helical" evidence="8">
    <location>
        <begin position="166"/>
        <end position="185"/>
    </location>
</feature>
<dbReference type="PANTHER" id="PTHR32024">
    <property type="entry name" value="TRK SYSTEM POTASSIUM UPTAKE PROTEIN TRKG-RELATED"/>
    <property type="match status" value="1"/>
</dbReference>
<feature type="transmembrane region" description="Helical" evidence="8">
    <location>
        <begin position="80"/>
        <end position="105"/>
    </location>
</feature>
<keyword evidence="2" id="KW-0813">Transport</keyword>
<evidence type="ECO:0000256" key="8">
    <source>
        <dbReference type="SAM" id="Phobius"/>
    </source>
</evidence>
<protein>
    <submittedName>
        <fullName evidence="9">TrkH family potassium uptake protein</fullName>
    </submittedName>
</protein>
<keyword evidence="7 8" id="KW-0472">Membrane</keyword>
<dbReference type="Proteomes" id="UP001139158">
    <property type="component" value="Unassembled WGS sequence"/>
</dbReference>
<keyword evidence="10" id="KW-1185">Reference proteome</keyword>
<dbReference type="PANTHER" id="PTHR32024:SF1">
    <property type="entry name" value="KTR SYSTEM POTASSIUM UPTAKE PROTEIN B"/>
    <property type="match status" value="1"/>
</dbReference>
<organism evidence="9 10">
    <name type="scientific">Arthrobacter caoxuetaonis</name>
    <dbReference type="NCBI Taxonomy" id="2886935"/>
    <lineage>
        <taxon>Bacteria</taxon>
        <taxon>Bacillati</taxon>
        <taxon>Actinomycetota</taxon>
        <taxon>Actinomycetes</taxon>
        <taxon>Micrococcales</taxon>
        <taxon>Micrococcaceae</taxon>
        <taxon>Arthrobacter</taxon>
    </lineage>
</organism>
<dbReference type="AlphaFoldDB" id="A0A9X1MFM0"/>
<dbReference type="GO" id="GO:0030001">
    <property type="term" value="P:metal ion transport"/>
    <property type="evidence" value="ECO:0007669"/>
    <property type="project" value="UniProtKB-ARBA"/>
</dbReference>
<feature type="transmembrane region" description="Helical" evidence="8">
    <location>
        <begin position="131"/>
        <end position="154"/>
    </location>
</feature>
<evidence type="ECO:0000256" key="6">
    <source>
        <dbReference type="ARBA" id="ARBA00023065"/>
    </source>
</evidence>
<keyword evidence="5 8" id="KW-1133">Transmembrane helix</keyword>
<evidence type="ECO:0000313" key="9">
    <source>
        <dbReference type="EMBL" id="MCC3298926.1"/>
    </source>
</evidence>
<sequence>MAESPKPGPAGRMSRPSQVVFLGFVVAALCGTGLLMLPASVAGPGVVSFSDALFTSVSALCVTGLSVVETPVYWSGFGHAVILALIQVGGLGVMTFASIVGLAVMGRFRFRSRLQAIAESRSPELDSAPRVIAGVVRISLITEGAVALLLALRFWLGYGKGPGEAAWLGIFHAVSAFNNAGFALFSGNLEDFASDPWVCLPIAAAVIIGGLGFPVLVQLRRAWGRPLAWTINTRMVLWGTLILLPAGTLYIAVCEWSNPATLGALDWPSRILAAFFMSVQTRTAGFSSIDVADMDPLSWAGMDVLMFIGAAPAGTGGGIKITTFAVLVFMVAAELRGNTELTALGKALPAYATRQPLAVVLLAGALVGVSTLGLMAISDYTLDRVLFETISAFGTVGLSTGVSADLPVPGELILVILMFVGRLGPLLLASALAFQERKLQYRLPEERPIIG</sequence>
<keyword evidence="6" id="KW-0406">Ion transport</keyword>
<gene>
    <name evidence="9" type="ORF">LJ757_14100</name>
</gene>
<comment type="caution">
    <text evidence="9">The sequence shown here is derived from an EMBL/GenBank/DDBJ whole genome shotgun (WGS) entry which is preliminary data.</text>
</comment>
<dbReference type="EMBL" id="JAJFZV010000015">
    <property type="protein sequence ID" value="MCC3298926.1"/>
    <property type="molecule type" value="Genomic_DNA"/>
</dbReference>
<feature type="transmembrane region" description="Helical" evidence="8">
    <location>
        <begin position="20"/>
        <end position="41"/>
    </location>
</feature>
<comment type="subcellular location">
    <subcellularLocation>
        <location evidence="1">Cell membrane</location>
        <topology evidence="1">Multi-pass membrane protein</topology>
    </subcellularLocation>
</comment>
<evidence type="ECO:0000256" key="3">
    <source>
        <dbReference type="ARBA" id="ARBA00022475"/>
    </source>
</evidence>